<protein>
    <submittedName>
        <fullName evidence="1">Uncharacterized protein</fullName>
    </submittedName>
</protein>
<dbReference type="EMBL" id="MN739178">
    <property type="protein sequence ID" value="QHS92350.1"/>
    <property type="molecule type" value="Genomic_DNA"/>
</dbReference>
<name>A0A6C0BJW4_9ZZZZ</name>
<organism evidence="1">
    <name type="scientific">viral metagenome</name>
    <dbReference type="NCBI Taxonomy" id="1070528"/>
    <lineage>
        <taxon>unclassified sequences</taxon>
        <taxon>metagenomes</taxon>
        <taxon>organismal metagenomes</taxon>
    </lineage>
</organism>
<evidence type="ECO:0000313" key="1">
    <source>
        <dbReference type="EMBL" id="QHS92350.1"/>
    </source>
</evidence>
<accession>A0A6C0BJW4</accession>
<sequence>MIETYTRGNCLSWLAHPDVDPLTQQSLIDQKETFKQIITACRYYLKLEDIAQHNPDLLNIIFPNQNDAIPDQDIIHQLQTPSLIRQLLRSEHSWLTRKAKAYTHLVKIHGPDQTFLDSLTQINHRLTQLDSVANNCSVEKQSQLLEWQTHVARLIDGDVRSFMYQMIIQFAQTSHLILNCCLVGGQQGTGIVAQLLAQLYHKLGLLRRPVVTYGFSIEHLESLIIVPINALHMDYLTLTHQLYGICVTGETSDYLNIPLPLKPHFPQTINVANHTDRDRDQLDLLFDNILRSRLSYQHTKI</sequence>
<dbReference type="AlphaFoldDB" id="A0A6C0BJW4"/>
<proteinExistence type="predicted"/>
<reference evidence="1" key="1">
    <citation type="journal article" date="2020" name="Nature">
        <title>Giant virus diversity and host interactions through global metagenomics.</title>
        <authorList>
            <person name="Schulz F."/>
            <person name="Roux S."/>
            <person name="Paez-Espino D."/>
            <person name="Jungbluth S."/>
            <person name="Walsh D.A."/>
            <person name="Denef V.J."/>
            <person name="McMahon K.D."/>
            <person name="Konstantinidis K.T."/>
            <person name="Eloe-Fadrosh E.A."/>
            <person name="Kyrpides N.C."/>
            <person name="Woyke T."/>
        </authorList>
    </citation>
    <scope>NUCLEOTIDE SEQUENCE</scope>
    <source>
        <strain evidence="1">GVMAG-M-3300014204-73</strain>
    </source>
</reference>